<reference evidence="4" key="2">
    <citation type="submission" date="2014-09" db="EMBL/GenBank/DDBJ databases">
        <authorList>
            <person name="Gomez-Valero L."/>
        </authorList>
    </citation>
    <scope>NUCLEOTIDE SEQUENCE [LARGE SCALE GENOMIC DNA]</scope>
    <source>
        <strain evidence="4">ATCC33218</strain>
    </source>
</reference>
<evidence type="ECO:0000313" key="5">
    <source>
        <dbReference type="Proteomes" id="UP000182998"/>
    </source>
</evidence>
<dbReference type="EMBL" id="FMVN01000011">
    <property type="protein sequence ID" value="SCY62170.1"/>
    <property type="molecule type" value="Genomic_DNA"/>
</dbReference>
<protein>
    <submittedName>
        <fullName evidence="2">Uncharacterized protein</fullName>
    </submittedName>
</protein>
<evidence type="ECO:0000313" key="4">
    <source>
        <dbReference type="Proteomes" id="UP000032414"/>
    </source>
</evidence>
<dbReference type="STRING" id="451.B6N58_11805"/>
<gene>
    <name evidence="2" type="ORF">LMI_0718</name>
    <name evidence="3" type="ORF">SAMN02982997_02278</name>
</gene>
<dbReference type="AlphaFoldDB" id="A0A098GDI8"/>
<keyword evidence="1" id="KW-0812">Transmembrane</keyword>
<evidence type="ECO:0000313" key="2">
    <source>
        <dbReference type="EMBL" id="CEG60042.1"/>
    </source>
</evidence>
<keyword evidence="5" id="KW-1185">Reference proteome</keyword>
<dbReference type="EMBL" id="LN614830">
    <property type="protein sequence ID" value="CEG60042.1"/>
    <property type="molecule type" value="Genomic_DNA"/>
</dbReference>
<accession>A0A098GDI8</accession>
<feature type="transmembrane region" description="Helical" evidence="1">
    <location>
        <begin position="32"/>
        <end position="52"/>
    </location>
</feature>
<dbReference type="PATRIC" id="fig|451.8.peg.2268"/>
<feature type="transmembrane region" description="Helical" evidence="1">
    <location>
        <begin position="6"/>
        <end position="25"/>
    </location>
</feature>
<organism evidence="2 4">
    <name type="scientific">Legionella micdadei</name>
    <name type="common">Tatlockia micdadei</name>
    <dbReference type="NCBI Taxonomy" id="451"/>
    <lineage>
        <taxon>Bacteria</taxon>
        <taxon>Pseudomonadati</taxon>
        <taxon>Pseudomonadota</taxon>
        <taxon>Gammaproteobacteria</taxon>
        <taxon>Legionellales</taxon>
        <taxon>Legionellaceae</taxon>
        <taxon>Legionella</taxon>
    </lineage>
</organism>
<evidence type="ECO:0000313" key="3">
    <source>
        <dbReference type="EMBL" id="SCY62170.1"/>
    </source>
</evidence>
<sequence>MHQLNLMLFFSLIFSFIYALIKVALKITNHQYTIIYSFLIIGSYSLLQFLPMRINVFSLGEIDTFYLLMIILIFTHLGSCLLLMRLKSLGI</sequence>
<dbReference type="KEGG" id="tmc:LMI_0718"/>
<reference evidence="3 5" key="3">
    <citation type="submission" date="2016-10" db="EMBL/GenBank/DDBJ databases">
        <authorList>
            <person name="Varghese N."/>
            <person name="Submissions S."/>
        </authorList>
    </citation>
    <scope>NUCLEOTIDE SEQUENCE [LARGE SCALE GENOMIC DNA]</scope>
    <source>
        <strain evidence="3 5">ATCC 33218</strain>
    </source>
</reference>
<dbReference type="Proteomes" id="UP000032414">
    <property type="component" value="Chromosome I"/>
</dbReference>
<feature type="transmembrane region" description="Helical" evidence="1">
    <location>
        <begin position="64"/>
        <end position="84"/>
    </location>
</feature>
<dbReference type="HOGENOM" id="CLU_2425962_0_0_6"/>
<keyword evidence="1" id="KW-0472">Membrane</keyword>
<reference evidence="2" key="1">
    <citation type="submission" date="2014-09" db="EMBL/GenBank/DDBJ databases">
        <authorList>
            <person name="GOMEZ-VALERO Laura"/>
        </authorList>
    </citation>
    <scope>NUCLEOTIDE SEQUENCE</scope>
    <source>
        <strain evidence="2">ATCC33218</strain>
    </source>
</reference>
<keyword evidence="1" id="KW-1133">Transmembrane helix</keyword>
<name>A0A098GDI8_LEGMI</name>
<dbReference type="Proteomes" id="UP000182998">
    <property type="component" value="Unassembled WGS sequence"/>
</dbReference>
<evidence type="ECO:0000256" key="1">
    <source>
        <dbReference type="SAM" id="Phobius"/>
    </source>
</evidence>
<proteinExistence type="predicted"/>